<proteinExistence type="inferred from homology"/>
<keyword evidence="3" id="KW-0560">Oxidoreductase</keyword>
<dbReference type="EMBL" id="JBAWTH010000092">
    <property type="protein sequence ID" value="KAL2277961.1"/>
    <property type="molecule type" value="Genomic_DNA"/>
</dbReference>
<dbReference type="InterPro" id="IPR051164">
    <property type="entry name" value="NmrA-like_oxidored"/>
</dbReference>
<keyword evidence="6" id="KW-1185">Reference proteome</keyword>
<dbReference type="Gene3D" id="3.40.50.720">
    <property type="entry name" value="NAD(P)-binding Rossmann-like Domain"/>
    <property type="match status" value="1"/>
</dbReference>
<dbReference type="Proteomes" id="UP001600888">
    <property type="component" value="Unassembled WGS sequence"/>
</dbReference>
<feature type="domain" description="NmrA-like" evidence="4">
    <location>
        <begin position="7"/>
        <end position="121"/>
    </location>
</feature>
<protein>
    <recommendedName>
        <fullName evidence="4">NmrA-like domain-containing protein</fullName>
    </recommendedName>
</protein>
<evidence type="ECO:0000256" key="1">
    <source>
        <dbReference type="ARBA" id="ARBA00006328"/>
    </source>
</evidence>
<keyword evidence="2" id="KW-0521">NADP</keyword>
<evidence type="ECO:0000259" key="4">
    <source>
        <dbReference type="Pfam" id="PF05368"/>
    </source>
</evidence>
<dbReference type="PANTHER" id="PTHR42748:SF30">
    <property type="entry name" value="NMRA-LIKE DOMAIN-CONTAINING PROTEIN"/>
    <property type="match status" value="1"/>
</dbReference>
<dbReference type="InterPro" id="IPR036291">
    <property type="entry name" value="NAD(P)-bd_dom_sf"/>
</dbReference>
<evidence type="ECO:0000256" key="2">
    <source>
        <dbReference type="ARBA" id="ARBA00022857"/>
    </source>
</evidence>
<evidence type="ECO:0000313" key="6">
    <source>
        <dbReference type="Proteomes" id="UP001600888"/>
    </source>
</evidence>
<dbReference type="PANTHER" id="PTHR42748">
    <property type="entry name" value="NITROGEN METABOLITE REPRESSION PROTEIN NMRA FAMILY MEMBER"/>
    <property type="match status" value="1"/>
</dbReference>
<accession>A0ABR4E6H6</accession>
<comment type="similarity">
    <text evidence="1">Belongs to the NmrA-type oxidoreductase family.</text>
</comment>
<comment type="caution">
    <text evidence="5">The sequence shown here is derived from an EMBL/GenBank/DDBJ whole genome shotgun (WGS) entry which is preliminary data.</text>
</comment>
<dbReference type="Pfam" id="PF05368">
    <property type="entry name" value="NmrA"/>
    <property type="match status" value="1"/>
</dbReference>
<gene>
    <name evidence="5" type="ORF">FJTKL_15085</name>
</gene>
<reference evidence="5 6" key="1">
    <citation type="submission" date="2024-03" db="EMBL/GenBank/DDBJ databases">
        <title>A high-quality draft genome sequence of Diaporthe vaccinii, a causative agent of upright dieback and viscid rot disease in cranberry plants.</title>
        <authorList>
            <person name="Sarrasin M."/>
            <person name="Lang B.F."/>
            <person name="Burger G."/>
        </authorList>
    </citation>
    <scope>NUCLEOTIDE SEQUENCE [LARGE SCALE GENOMIC DNA]</scope>
    <source>
        <strain evidence="5 6">IS7</strain>
    </source>
</reference>
<name>A0ABR4E6H6_9PEZI</name>
<dbReference type="InterPro" id="IPR008030">
    <property type="entry name" value="NmrA-like"/>
</dbReference>
<evidence type="ECO:0000313" key="5">
    <source>
        <dbReference type="EMBL" id="KAL2277961.1"/>
    </source>
</evidence>
<evidence type="ECO:0000256" key="3">
    <source>
        <dbReference type="ARBA" id="ARBA00023002"/>
    </source>
</evidence>
<dbReference type="SUPFAM" id="SSF51735">
    <property type="entry name" value="NAD(P)-binding Rossmann-fold domains"/>
    <property type="match status" value="1"/>
</dbReference>
<organism evidence="5 6">
    <name type="scientific">Diaporthe vaccinii</name>
    <dbReference type="NCBI Taxonomy" id="105482"/>
    <lineage>
        <taxon>Eukaryota</taxon>
        <taxon>Fungi</taxon>
        <taxon>Dikarya</taxon>
        <taxon>Ascomycota</taxon>
        <taxon>Pezizomycotina</taxon>
        <taxon>Sordariomycetes</taxon>
        <taxon>Sordariomycetidae</taxon>
        <taxon>Diaporthales</taxon>
        <taxon>Diaporthaceae</taxon>
        <taxon>Diaporthe</taxon>
        <taxon>Diaporthe eres species complex</taxon>
    </lineage>
</organism>
<sequence length="135" mass="14434">MAEKEARVIAVLGPTGNQGRGVVKALLDSPHNFQVRAITRDPASLAAQDLSALVSHHKGLRLVRGDVYDKQSLLGAFDGAHGVFAMTQNHISGTVFDKEEDLRHELEAGRNIVDAAQGAGVGALCLQQPVRHHKS</sequence>